<evidence type="ECO:0000256" key="3">
    <source>
        <dbReference type="SAM" id="MobiDB-lite"/>
    </source>
</evidence>
<dbReference type="EMBL" id="JACMSC010000016">
    <property type="protein sequence ID" value="KAG6481708.1"/>
    <property type="molecule type" value="Genomic_DNA"/>
</dbReference>
<dbReference type="PANTHER" id="PTHR46519">
    <property type="entry name" value="RING/U-BOX SUPERFAMILY PROTEIN"/>
    <property type="match status" value="1"/>
</dbReference>
<name>A0A8J5F8N2_ZINOF</name>
<dbReference type="PANTHER" id="PTHR46519:SF2">
    <property type="entry name" value="RING_U-BOX SUPERFAMILY PROTEIN"/>
    <property type="match status" value="1"/>
</dbReference>
<reference evidence="5 6" key="1">
    <citation type="submission" date="2020-08" db="EMBL/GenBank/DDBJ databases">
        <title>Plant Genome Project.</title>
        <authorList>
            <person name="Zhang R.-G."/>
        </authorList>
    </citation>
    <scope>NUCLEOTIDE SEQUENCE [LARGE SCALE GENOMIC DNA]</scope>
    <source>
        <tissue evidence="5">Rhizome</tissue>
    </source>
</reference>
<keyword evidence="1" id="KW-0863">Zinc-finger</keyword>
<gene>
    <name evidence="5" type="ORF">ZIOFF_058327</name>
</gene>
<organism evidence="5 6">
    <name type="scientific">Zingiber officinale</name>
    <name type="common">Ginger</name>
    <name type="synonym">Amomum zingiber</name>
    <dbReference type="NCBI Taxonomy" id="94328"/>
    <lineage>
        <taxon>Eukaryota</taxon>
        <taxon>Viridiplantae</taxon>
        <taxon>Streptophyta</taxon>
        <taxon>Embryophyta</taxon>
        <taxon>Tracheophyta</taxon>
        <taxon>Spermatophyta</taxon>
        <taxon>Magnoliopsida</taxon>
        <taxon>Liliopsida</taxon>
        <taxon>Zingiberales</taxon>
        <taxon>Zingiberaceae</taxon>
        <taxon>Zingiber</taxon>
    </lineage>
</organism>
<feature type="domain" description="RING-type" evidence="4">
    <location>
        <begin position="833"/>
        <end position="872"/>
    </location>
</feature>
<protein>
    <recommendedName>
        <fullName evidence="4">RING-type domain-containing protein</fullName>
    </recommendedName>
</protein>
<dbReference type="CDD" id="cd16647">
    <property type="entry name" value="mRING-HC-C3HC5_NEU1"/>
    <property type="match status" value="1"/>
</dbReference>
<feature type="compositionally biased region" description="Acidic residues" evidence="3">
    <location>
        <begin position="527"/>
        <end position="548"/>
    </location>
</feature>
<dbReference type="SUPFAM" id="SSF57850">
    <property type="entry name" value="RING/U-box"/>
    <property type="match status" value="1"/>
</dbReference>
<feature type="compositionally biased region" description="Basic and acidic residues" evidence="3">
    <location>
        <begin position="148"/>
        <end position="159"/>
    </location>
</feature>
<feature type="region of interest" description="Disordered" evidence="3">
    <location>
        <begin position="518"/>
        <end position="550"/>
    </location>
</feature>
<feature type="compositionally biased region" description="Low complexity" evidence="3">
    <location>
        <begin position="484"/>
        <end position="499"/>
    </location>
</feature>
<feature type="compositionally biased region" description="Polar residues" evidence="3">
    <location>
        <begin position="160"/>
        <end position="172"/>
    </location>
</feature>
<dbReference type="Pfam" id="PF13920">
    <property type="entry name" value="zf-C3HC4_3"/>
    <property type="match status" value="1"/>
</dbReference>
<feature type="region of interest" description="Disordered" evidence="3">
    <location>
        <begin position="583"/>
        <end position="612"/>
    </location>
</feature>
<keyword evidence="1" id="KW-0862">Zinc</keyword>
<accession>A0A8J5F8N2</accession>
<keyword evidence="2" id="KW-0175">Coiled coil</keyword>
<keyword evidence="1" id="KW-0479">Metal-binding</keyword>
<dbReference type="InterPro" id="IPR013083">
    <property type="entry name" value="Znf_RING/FYVE/PHD"/>
</dbReference>
<evidence type="ECO:0000256" key="2">
    <source>
        <dbReference type="SAM" id="Coils"/>
    </source>
</evidence>
<proteinExistence type="predicted"/>
<evidence type="ECO:0000259" key="4">
    <source>
        <dbReference type="PROSITE" id="PS50089"/>
    </source>
</evidence>
<dbReference type="PROSITE" id="PS50089">
    <property type="entry name" value="ZF_RING_2"/>
    <property type="match status" value="1"/>
</dbReference>
<feature type="region of interest" description="Disordered" evidence="3">
    <location>
        <begin position="148"/>
        <end position="212"/>
    </location>
</feature>
<dbReference type="AlphaFoldDB" id="A0A8J5F8N2"/>
<dbReference type="Gene3D" id="3.30.40.10">
    <property type="entry name" value="Zinc/RING finger domain, C3HC4 (zinc finger)"/>
    <property type="match status" value="1"/>
</dbReference>
<feature type="region of interest" description="Disordered" evidence="3">
    <location>
        <begin position="463"/>
        <end position="499"/>
    </location>
</feature>
<keyword evidence="6" id="KW-1185">Reference proteome</keyword>
<dbReference type="InterPro" id="IPR001841">
    <property type="entry name" value="Znf_RING"/>
</dbReference>
<feature type="compositionally biased region" description="Low complexity" evidence="3">
    <location>
        <begin position="185"/>
        <end position="196"/>
    </location>
</feature>
<evidence type="ECO:0000313" key="6">
    <source>
        <dbReference type="Proteomes" id="UP000734854"/>
    </source>
</evidence>
<evidence type="ECO:0000256" key="1">
    <source>
        <dbReference type="PROSITE-ProRule" id="PRU00175"/>
    </source>
</evidence>
<evidence type="ECO:0000313" key="5">
    <source>
        <dbReference type="EMBL" id="KAG6481708.1"/>
    </source>
</evidence>
<feature type="coiled-coil region" evidence="2">
    <location>
        <begin position="762"/>
        <end position="799"/>
    </location>
</feature>
<comment type="caution">
    <text evidence="5">The sequence shown here is derived from an EMBL/GenBank/DDBJ whole genome shotgun (WGS) entry which is preliminary data.</text>
</comment>
<feature type="compositionally biased region" description="Basic and acidic residues" evidence="3">
    <location>
        <begin position="596"/>
        <end position="608"/>
    </location>
</feature>
<dbReference type="Proteomes" id="UP000734854">
    <property type="component" value="Unassembled WGS sequence"/>
</dbReference>
<sequence length="885" mass="100467">MSNFRRGLEELVRGHIDGCMTAALASCGSSADAGEGEDDQLAAGGSEGSDQLARRRRRNGDDQEETSAAARLHSRILSRWVARQAEEMITTIERRNRESELMALARLHAVSMLDSSFLRESRRPQTTVERPAAVRASSVLQRWRELEDASAAARERETMRSPSPAATPQNLRTGVESLSRDEWIDSSGLGSSVSDDNGNEFRREGNQPSGIATIQTEATGNRESSREQSPDFGDVFNGERERVRQIVRGWVMSTAMAANTALRATQQSNESPGNDWLGEIERERVRLVRERVRMVSQERHSQVNRIGEAERVALATDRVDPQEQSRREQPRLRGRQARLDLIMRMVRERERELQGLSEHHAVSAFAHRNRIQVGFTYSFASMKRKWRAWLGSCFSQLWLVHDLTTVIAHTLLAIMDYMPFFIVALLEERFLSNFAQSEEQSSVAGREFRLLGQCPPLSGLREGLHSQEDRTISQSGALSTQEINYNGNGSSSSSMVEVSNNDLDQDRVDDENELYASANRVTNQMENDTESENAEWTEDATQAEDLQEDAEHGEEIWHQYTEDRLNESSEDDYEESWQENIDYMQPHDTPEGSADNTHEEVHEYWREDDSQEAVPIWQDESLDSLQNQQSFTVRRVNRFILPDDDNVYSMELRELLRRRSVSNLLSSEFRESLDQLIESYAQRQEQNPFDWDLQMASASGSIESGGCLWYCLCLHKLMVELQTETGSGSSKSPHTKGHSIHLVLALGHSGFGALFMQEWDVINDLRSDMARLKEGMNHMQQMVEACMDMQLELQRAVRQEVSAALNRCTGGQGEEQLHWEDTSKWGQARRGTCCICCDSPIDSLLYRCGHMCACSKCANELVRTEGRCPLCRAPILEVIRAYSVL</sequence>
<feature type="region of interest" description="Disordered" evidence="3">
    <location>
        <begin position="28"/>
        <end position="69"/>
    </location>
</feature>
<dbReference type="GO" id="GO:0008270">
    <property type="term" value="F:zinc ion binding"/>
    <property type="evidence" value="ECO:0007669"/>
    <property type="project" value="UniProtKB-KW"/>
</dbReference>
<feature type="compositionally biased region" description="Polar residues" evidence="3">
    <location>
        <begin position="472"/>
        <end position="483"/>
    </location>
</feature>